<sequence length="268" mass="28490">MGVSKMSETPDNGLTPPGPSTYGPAQPPTPAPPANPYFGAPPRQAPRPSTDGGLGWTAFGLAVVFCFPLLPLVGAVLAIITLARKRFRPRWIAILALLAGLAGTGLQVAVVTSGAFWDGVRDGMNESLEDEAEDARRSGEPTEISSLKLRTGDCFNDPVVLGTLGPGSGGSSTVTLIPCDQKHDLEVYATFRVPGTDFPGKDAFGEHIDKCFGAFRRYVGVSYGDSVLEIFYYSPTKQSWSVLGDRTISCLAAHSKRKLTESVKGSKR</sequence>
<accession>A0A417Y5P4</accession>
<feature type="compositionally biased region" description="Pro residues" evidence="1">
    <location>
        <begin position="25"/>
        <end position="35"/>
    </location>
</feature>
<protein>
    <recommendedName>
        <fullName evidence="3">Septum formation-related domain-containing protein</fullName>
    </recommendedName>
</protein>
<keyword evidence="2" id="KW-0812">Transmembrane</keyword>
<proteinExistence type="predicted"/>
<evidence type="ECO:0000313" key="4">
    <source>
        <dbReference type="EMBL" id="RHW28018.1"/>
    </source>
</evidence>
<feature type="compositionally biased region" description="Polar residues" evidence="1">
    <location>
        <begin position="1"/>
        <end position="12"/>
    </location>
</feature>
<feature type="domain" description="Septum formation-related" evidence="3">
    <location>
        <begin position="173"/>
        <end position="250"/>
    </location>
</feature>
<dbReference type="EMBL" id="QXGH01000011">
    <property type="protein sequence ID" value="RHW28018.1"/>
    <property type="molecule type" value="Genomic_DNA"/>
</dbReference>
<gene>
    <name evidence="4" type="ORF">D0Z08_06985</name>
</gene>
<evidence type="ECO:0000256" key="2">
    <source>
        <dbReference type="SAM" id="Phobius"/>
    </source>
</evidence>
<dbReference type="Pfam" id="PF13845">
    <property type="entry name" value="Septum_form"/>
    <property type="match status" value="1"/>
</dbReference>
<evidence type="ECO:0000313" key="5">
    <source>
        <dbReference type="Proteomes" id="UP000283644"/>
    </source>
</evidence>
<dbReference type="AlphaFoldDB" id="A0A417Y5P4"/>
<feature type="transmembrane region" description="Helical" evidence="2">
    <location>
        <begin position="92"/>
        <end position="117"/>
    </location>
</feature>
<feature type="region of interest" description="Disordered" evidence="1">
    <location>
        <begin position="1"/>
        <end position="50"/>
    </location>
</feature>
<reference evidence="4 5" key="1">
    <citation type="submission" date="2018-09" db="EMBL/GenBank/DDBJ databases">
        <title>Genome sequencing of Nocardioides immobilis CCTCC AB 2017083 for comparison to Nocardioides silvaticus.</title>
        <authorList>
            <person name="Li C."/>
            <person name="Wang G."/>
        </authorList>
    </citation>
    <scope>NUCLEOTIDE SEQUENCE [LARGE SCALE GENOMIC DNA]</scope>
    <source>
        <strain evidence="4 5">CCTCC AB 2017083</strain>
    </source>
</reference>
<evidence type="ECO:0000259" key="3">
    <source>
        <dbReference type="Pfam" id="PF13845"/>
    </source>
</evidence>
<feature type="transmembrane region" description="Helical" evidence="2">
    <location>
        <begin position="56"/>
        <end position="80"/>
    </location>
</feature>
<dbReference type="InterPro" id="IPR026004">
    <property type="entry name" value="Septum_form"/>
</dbReference>
<name>A0A417Y5P4_9ACTN</name>
<keyword evidence="2" id="KW-1133">Transmembrane helix</keyword>
<dbReference type="Proteomes" id="UP000283644">
    <property type="component" value="Unassembled WGS sequence"/>
</dbReference>
<evidence type="ECO:0000256" key="1">
    <source>
        <dbReference type="SAM" id="MobiDB-lite"/>
    </source>
</evidence>
<organism evidence="4 5">
    <name type="scientific">Nocardioides immobilis</name>
    <dbReference type="NCBI Taxonomy" id="2049295"/>
    <lineage>
        <taxon>Bacteria</taxon>
        <taxon>Bacillati</taxon>
        <taxon>Actinomycetota</taxon>
        <taxon>Actinomycetes</taxon>
        <taxon>Propionibacteriales</taxon>
        <taxon>Nocardioidaceae</taxon>
        <taxon>Nocardioides</taxon>
    </lineage>
</organism>
<keyword evidence="2" id="KW-0472">Membrane</keyword>
<comment type="caution">
    <text evidence="4">The sequence shown here is derived from an EMBL/GenBank/DDBJ whole genome shotgun (WGS) entry which is preliminary data.</text>
</comment>
<keyword evidence="5" id="KW-1185">Reference proteome</keyword>